<protein>
    <submittedName>
        <fullName evidence="2">Uncharacterized protein</fullName>
    </submittedName>
</protein>
<feature type="region of interest" description="Disordered" evidence="1">
    <location>
        <begin position="84"/>
        <end position="189"/>
    </location>
</feature>
<evidence type="ECO:0000256" key="1">
    <source>
        <dbReference type="SAM" id="MobiDB-lite"/>
    </source>
</evidence>
<dbReference type="AlphaFoldDB" id="A0AAV6IA16"/>
<feature type="compositionally biased region" description="Pro residues" evidence="1">
    <location>
        <begin position="177"/>
        <end position="189"/>
    </location>
</feature>
<gene>
    <name evidence="2" type="ORF">RHGRI_030799</name>
</gene>
<organism evidence="2 3">
    <name type="scientific">Rhododendron griersonianum</name>
    <dbReference type="NCBI Taxonomy" id="479676"/>
    <lineage>
        <taxon>Eukaryota</taxon>
        <taxon>Viridiplantae</taxon>
        <taxon>Streptophyta</taxon>
        <taxon>Embryophyta</taxon>
        <taxon>Tracheophyta</taxon>
        <taxon>Spermatophyta</taxon>
        <taxon>Magnoliopsida</taxon>
        <taxon>eudicotyledons</taxon>
        <taxon>Gunneridae</taxon>
        <taxon>Pentapetalae</taxon>
        <taxon>asterids</taxon>
        <taxon>Ericales</taxon>
        <taxon>Ericaceae</taxon>
        <taxon>Ericoideae</taxon>
        <taxon>Rhodoreae</taxon>
        <taxon>Rhododendron</taxon>
    </lineage>
</organism>
<comment type="caution">
    <text evidence="2">The sequence shown here is derived from an EMBL/GenBank/DDBJ whole genome shotgun (WGS) entry which is preliminary data.</text>
</comment>
<accession>A0AAV6IA16</accession>
<evidence type="ECO:0000313" key="2">
    <source>
        <dbReference type="EMBL" id="KAG5523919.1"/>
    </source>
</evidence>
<evidence type="ECO:0000313" key="3">
    <source>
        <dbReference type="Proteomes" id="UP000823749"/>
    </source>
</evidence>
<reference evidence="2" key="1">
    <citation type="submission" date="2020-08" db="EMBL/GenBank/DDBJ databases">
        <title>Plant Genome Project.</title>
        <authorList>
            <person name="Zhang R.-G."/>
        </authorList>
    </citation>
    <scope>NUCLEOTIDE SEQUENCE</scope>
    <source>
        <strain evidence="2">WSP0</strain>
        <tissue evidence="2">Leaf</tissue>
    </source>
</reference>
<sequence>MDPNAAQIAEELVRLRVLQVENPNLPVDDDPYMAMMFPALYDQMQANRRIETLTNAIAASTAAAYGVQNLFVSVVRMNYDPPQGIEEADEEEDPKELPFPVENQVQEYYDADLDNNEPERGESDEGRDGSDDSDSSNGDDFLSDREIQDEDDGWLASINAPVDREAEFQWRLTHPEPMGPIPPPPPAQV</sequence>
<dbReference type="EMBL" id="JACTNZ010000011">
    <property type="protein sequence ID" value="KAG5523919.1"/>
    <property type="molecule type" value="Genomic_DNA"/>
</dbReference>
<proteinExistence type="predicted"/>
<dbReference type="Proteomes" id="UP000823749">
    <property type="component" value="Chromosome 11"/>
</dbReference>
<name>A0AAV6IA16_9ERIC</name>
<feature type="compositionally biased region" description="Basic and acidic residues" evidence="1">
    <location>
        <begin position="117"/>
        <end position="130"/>
    </location>
</feature>
<keyword evidence="3" id="KW-1185">Reference proteome</keyword>